<evidence type="ECO:0000313" key="1">
    <source>
        <dbReference type="EMBL" id="DAE31593.1"/>
    </source>
</evidence>
<organism evidence="1">
    <name type="scientific">virus sp. ctBM815</name>
    <dbReference type="NCBI Taxonomy" id="2825806"/>
    <lineage>
        <taxon>Viruses</taxon>
    </lineage>
</organism>
<name>A0A8S5RKG8_9VIRU</name>
<sequence>MSSYIKKITINLRMIVQFLRLSISLKVLSKSTFGRTH</sequence>
<reference evidence="1" key="1">
    <citation type="journal article" date="2021" name="Proc. Natl. Acad. Sci. U.S.A.">
        <title>A Catalog of Tens of Thousands of Viruses from Human Metagenomes Reveals Hidden Associations with Chronic Diseases.</title>
        <authorList>
            <person name="Tisza M.J."/>
            <person name="Buck C.B."/>
        </authorList>
    </citation>
    <scope>NUCLEOTIDE SEQUENCE</scope>
    <source>
        <strain evidence="1">CtBM815</strain>
    </source>
</reference>
<accession>A0A8S5RKG8</accession>
<proteinExistence type="predicted"/>
<protein>
    <submittedName>
        <fullName evidence="1">Uncharacterized protein</fullName>
    </submittedName>
</protein>
<dbReference type="EMBL" id="BK059109">
    <property type="protein sequence ID" value="DAE31593.1"/>
    <property type="molecule type" value="Genomic_DNA"/>
</dbReference>